<sequence>MNRYKNECLTMYRNKNYSIHTEVTLFPFKTAIVVQSGFEQATIATSSATITDVKISINTKGLNLALTWIEAHAFGFTSLHYAEINDRLQVVRAHEIEAIDTNNAAILPLSFICEEFLFVAKVECSTEQVTISQYRLSDFSLVASPIIVTSKISDSYLSSKRNKIANMTIVDGGDNTFYLQYKVQTGSINTILLTYQDKAISHQRLFDFAYDNIGCHEAYLDKEEKMIFVTYANTDSGDIYLAVQSLDPDGDNNPVENNVVINQTQGTYNRSYIEKYDTNYVVTWEGSNPYIIHVDKNLLILSPEEMLDLSNPANIKTAYDMSTKALIMSAQIDNRIFEDYGTSFYYSKTMTKNDHS</sequence>
<dbReference type="RefSeq" id="WP_130971374.1">
    <property type="nucleotide sequence ID" value="NZ_SITJ01000076.1"/>
</dbReference>
<dbReference type="Proteomes" id="UP000291600">
    <property type="component" value="Unassembled WGS sequence"/>
</dbReference>
<dbReference type="AlphaFoldDB" id="A0ABD7Q199"/>
<gene>
    <name evidence="1" type="ORF">EYY96_17165</name>
</gene>
<proteinExistence type="predicted"/>
<protein>
    <submittedName>
        <fullName evidence="1">Uncharacterized protein</fullName>
    </submittedName>
</protein>
<name>A0ABD7Q199_HAFAL</name>
<comment type="caution">
    <text evidence="1">The sequence shown here is derived from an EMBL/GenBank/DDBJ whole genome shotgun (WGS) entry which is preliminary data.</text>
</comment>
<reference evidence="1 2" key="1">
    <citation type="submission" date="2019-02" db="EMBL/GenBank/DDBJ databases">
        <title>Comparative genomic analysis of the Hafnia genus genomes.</title>
        <authorList>
            <person name="Zhiqiu Y."/>
            <person name="Chao Y."/>
            <person name="Yuhui D."/>
            <person name="Di H."/>
            <person name="Bin L."/>
        </authorList>
    </citation>
    <scope>NUCLEOTIDE SEQUENCE [LARGE SCALE GENOMIC DNA]</scope>
    <source>
        <strain evidence="1 2">PCM_1210</strain>
    </source>
</reference>
<organism evidence="1 2">
    <name type="scientific">Hafnia alvei</name>
    <dbReference type="NCBI Taxonomy" id="569"/>
    <lineage>
        <taxon>Bacteria</taxon>
        <taxon>Pseudomonadati</taxon>
        <taxon>Pseudomonadota</taxon>
        <taxon>Gammaproteobacteria</taxon>
        <taxon>Enterobacterales</taxon>
        <taxon>Hafniaceae</taxon>
        <taxon>Hafnia</taxon>
    </lineage>
</organism>
<dbReference type="EMBL" id="SITJ01000076">
    <property type="protein sequence ID" value="TBL66699.1"/>
    <property type="molecule type" value="Genomic_DNA"/>
</dbReference>
<evidence type="ECO:0000313" key="1">
    <source>
        <dbReference type="EMBL" id="TBL66699.1"/>
    </source>
</evidence>
<evidence type="ECO:0000313" key="2">
    <source>
        <dbReference type="Proteomes" id="UP000291600"/>
    </source>
</evidence>
<accession>A0ABD7Q199</accession>